<dbReference type="SUPFAM" id="SSF56281">
    <property type="entry name" value="Metallo-hydrolase/oxidoreductase"/>
    <property type="match status" value="1"/>
</dbReference>
<comment type="caution">
    <text evidence="7">The sequence shown here is derived from an EMBL/GenBank/DDBJ whole genome shotgun (WGS) entry which is preliminary data.</text>
</comment>
<dbReference type="PANTHER" id="PTHR42978">
    <property type="entry name" value="QUORUM-QUENCHING LACTONASE YTNP-RELATED-RELATED"/>
    <property type="match status" value="1"/>
</dbReference>
<dbReference type="GO" id="GO:0046872">
    <property type="term" value="F:metal ion binding"/>
    <property type="evidence" value="ECO:0007669"/>
    <property type="project" value="UniProtKB-KW"/>
</dbReference>
<dbReference type="CDD" id="cd07729">
    <property type="entry name" value="AHL_lactonase_MBL-fold"/>
    <property type="match status" value="1"/>
</dbReference>
<dbReference type="PATRIC" id="fig|1324957.4.peg.1400"/>
<gene>
    <name evidence="7" type="ORF">K933_06927</name>
</gene>
<evidence type="ECO:0000256" key="3">
    <source>
        <dbReference type="ARBA" id="ARBA00022723"/>
    </source>
</evidence>
<proteinExistence type="inferred from homology"/>
<evidence type="ECO:0000313" key="8">
    <source>
        <dbReference type="Proteomes" id="UP000017840"/>
    </source>
</evidence>
<dbReference type="InterPro" id="IPR001279">
    <property type="entry name" value="Metallo-B-lactamas"/>
</dbReference>
<dbReference type="SMART" id="SM00849">
    <property type="entry name" value="Lactamase_B"/>
    <property type="match status" value="1"/>
</dbReference>
<dbReference type="Gene3D" id="3.60.15.10">
    <property type="entry name" value="Ribonuclease Z/Hydroxyacylglutathione hydrolase-like"/>
    <property type="match status" value="1"/>
</dbReference>
<name>V4HLN4_9EURY</name>
<accession>V4HLN4</accession>
<evidence type="ECO:0000256" key="2">
    <source>
        <dbReference type="ARBA" id="ARBA00007749"/>
    </source>
</evidence>
<keyword evidence="5" id="KW-0862">Zinc</keyword>
<dbReference type="InterPro" id="IPR051013">
    <property type="entry name" value="MBL_superfamily_lactonases"/>
</dbReference>
<evidence type="ECO:0000256" key="4">
    <source>
        <dbReference type="ARBA" id="ARBA00022801"/>
    </source>
</evidence>
<dbReference type="AlphaFoldDB" id="V4HLN4"/>
<organism evidence="7 8">
    <name type="scientific">Candidatus Halobonum tyrrellensis G22</name>
    <dbReference type="NCBI Taxonomy" id="1324957"/>
    <lineage>
        <taxon>Archaea</taxon>
        <taxon>Methanobacteriati</taxon>
        <taxon>Methanobacteriota</taxon>
        <taxon>Stenosarchaea group</taxon>
        <taxon>Halobacteria</taxon>
        <taxon>Halobacteriales</taxon>
        <taxon>Haloferacaceae</taxon>
        <taxon>Candidatus Halobonum</taxon>
    </lineage>
</organism>
<dbReference type="PANTHER" id="PTHR42978:SF2">
    <property type="entry name" value="102 KBASES UNSTABLE REGION: FROM 1 TO 119443"/>
    <property type="match status" value="1"/>
</dbReference>
<dbReference type="Pfam" id="PF00753">
    <property type="entry name" value="Lactamase_B"/>
    <property type="match status" value="1"/>
</dbReference>
<reference evidence="7 8" key="1">
    <citation type="journal article" date="2013" name="Genome Announc.">
        <title>Draft Genome Sequence of 'Candidatus Halobonum tyrrellensis' Strain G22, Isolated from the Hypersaline Waters of Lake Tyrrell, Australia.</title>
        <authorList>
            <person name="Ugalde J.A."/>
            <person name="Narasingarao P."/>
            <person name="Kuo S."/>
            <person name="Podell S."/>
            <person name="Allen E.E."/>
        </authorList>
    </citation>
    <scope>NUCLEOTIDE SEQUENCE [LARGE SCALE GENOMIC DNA]</scope>
    <source>
        <strain evidence="7 8">G22</strain>
    </source>
</reference>
<comment type="similarity">
    <text evidence="2">Belongs to the metallo-beta-lactamase superfamily.</text>
</comment>
<dbReference type="GO" id="GO:0016787">
    <property type="term" value="F:hydrolase activity"/>
    <property type="evidence" value="ECO:0007669"/>
    <property type="project" value="UniProtKB-KW"/>
</dbReference>
<dbReference type="Proteomes" id="UP000017840">
    <property type="component" value="Unassembled WGS sequence"/>
</dbReference>
<keyword evidence="4" id="KW-0378">Hydrolase</keyword>
<evidence type="ECO:0000259" key="6">
    <source>
        <dbReference type="SMART" id="SM00849"/>
    </source>
</evidence>
<protein>
    <submittedName>
        <fullName evidence="7">Metallo-beta-lactamase superfamily protein</fullName>
    </submittedName>
</protein>
<dbReference type="STRING" id="1324957.K933_06927"/>
<keyword evidence="8" id="KW-1185">Reference proteome</keyword>
<evidence type="ECO:0000313" key="7">
    <source>
        <dbReference type="EMBL" id="ESP88809.1"/>
    </source>
</evidence>
<keyword evidence="3" id="KW-0479">Metal-binding</keyword>
<feature type="domain" description="Metallo-beta-lactamase" evidence="6">
    <location>
        <begin position="50"/>
        <end position="259"/>
    </location>
</feature>
<evidence type="ECO:0000256" key="5">
    <source>
        <dbReference type="ARBA" id="ARBA00022833"/>
    </source>
</evidence>
<dbReference type="eggNOG" id="arCOG00511">
    <property type="taxonomic scope" value="Archaea"/>
</dbReference>
<dbReference type="EMBL" id="ASGZ01000023">
    <property type="protein sequence ID" value="ESP88809.1"/>
    <property type="molecule type" value="Genomic_DNA"/>
</dbReference>
<evidence type="ECO:0000256" key="1">
    <source>
        <dbReference type="ARBA" id="ARBA00001947"/>
    </source>
</evidence>
<comment type="cofactor">
    <cofactor evidence="1">
        <name>Zn(2+)</name>
        <dbReference type="ChEBI" id="CHEBI:29105"/>
    </cofactor>
</comment>
<sequence>MLPARVASGMPEVTLVDRGRVRADVASVIDGYTMATADDPNPDHERIDFVVWNAVIETDDATYLWDTGGRADAAESWPDPLYDAFEAYDADEHPLEGDLADAGYDLSDVDAVVASHLHLDHAGGLAAFEGTDVPVYVHEEELKFAYYSAKTTEGSIAYLADDFDRDLTWEVVHRDRRTLADGFELVHLPGHTPGVLGARVETPAGTLVIAGDECYVDANYREGVPLGPGLLWSERAWRDSLETVRELERVHDADVLYGHDLDRFEELAGTY</sequence>
<dbReference type="InterPro" id="IPR036866">
    <property type="entry name" value="RibonucZ/Hydroxyglut_hydro"/>
</dbReference>